<evidence type="ECO:0000256" key="4">
    <source>
        <dbReference type="PROSITE-ProRule" id="PRU00335"/>
    </source>
</evidence>
<dbReference type="PROSITE" id="PS01081">
    <property type="entry name" value="HTH_TETR_1"/>
    <property type="match status" value="1"/>
</dbReference>
<evidence type="ECO:0000313" key="6">
    <source>
        <dbReference type="EMBL" id="QIQ06549.1"/>
    </source>
</evidence>
<evidence type="ECO:0000313" key="7">
    <source>
        <dbReference type="Proteomes" id="UP000501179"/>
    </source>
</evidence>
<dbReference type="Proteomes" id="UP000501179">
    <property type="component" value="Chromosome"/>
</dbReference>
<accession>A0A6G9H8G8</accession>
<dbReference type="GO" id="GO:0045892">
    <property type="term" value="P:negative regulation of DNA-templated transcription"/>
    <property type="evidence" value="ECO:0007669"/>
    <property type="project" value="UniProtKB-ARBA"/>
</dbReference>
<feature type="DNA-binding region" description="H-T-H motif" evidence="4">
    <location>
        <begin position="35"/>
        <end position="54"/>
    </location>
</feature>
<organism evidence="6 7">
    <name type="scientific">Streptomyces liangshanensis</name>
    <dbReference type="NCBI Taxonomy" id="2717324"/>
    <lineage>
        <taxon>Bacteria</taxon>
        <taxon>Bacillati</taxon>
        <taxon>Actinomycetota</taxon>
        <taxon>Actinomycetes</taxon>
        <taxon>Kitasatosporales</taxon>
        <taxon>Streptomycetaceae</taxon>
        <taxon>Streptomyces</taxon>
    </lineage>
</organism>
<reference evidence="6 7" key="1">
    <citation type="submission" date="2020-03" db="EMBL/GenBank/DDBJ databases">
        <title>A novel species.</title>
        <authorList>
            <person name="Gao J."/>
        </authorList>
    </citation>
    <scope>NUCLEOTIDE SEQUENCE [LARGE SCALE GENOMIC DNA]</scope>
    <source>
        <strain evidence="6 7">QMT-12</strain>
    </source>
</reference>
<dbReference type="InterPro" id="IPR050109">
    <property type="entry name" value="HTH-type_TetR-like_transc_reg"/>
</dbReference>
<dbReference type="Gene3D" id="1.10.357.10">
    <property type="entry name" value="Tetracycline Repressor, domain 2"/>
    <property type="match status" value="1"/>
</dbReference>
<dbReference type="Pfam" id="PF00440">
    <property type="entry name" value="TetR_N"/>
    <property type="match status" value="1"/>
</dbReference>
<dbReference type="GO" id="GO:0003700">
    <property type="term" value="F:DNA-binding transcription factor activity"/>
    <property type="evidence" value="ECO:0007669"/>
    <property type="project" value="TreeGrafter"/>
</dbReference>
<gene>
    <name evidence="6" type="ORF">HA039_33360</name>
</gene>
<evidence type="ECO:0000256" key="3">
    <source>
        <dbReference type="ARBA" id="ARBA00023163"/>
    </source>
</evidence>
<evidence type="ECO:0000256" key="1">
    <source>
        <dbReference type="ARBA" id="ARBA00023015"/>
    </source>
</evidence>
<protein>
    <submittedName>
        <fullName evidence="6">TetR family transcriptional regulator</fullName>
    </submittedName>
</protein>
<dbReference type="PRINTS" id="PR00455">
    <property type="entry name" value="HTHTETR"/>
</dbReference>
<keyword evidence="3" id="KW-0804">Transcription</keyword>
<dbReference type="KEGG" id="slia:HA039_33360"/>
<keyword evidence="1" id="KW-0805">Transcription regulation</keyword>
<evidence type="ECO:0000259" key="5">
    <source>
        <dbReference type="PROSITE" id="PS50977"/>
    </source>
</evidence>
<evidence type="ECO:0000256" key="2">
    <source>
        <dbReference type="ARBA" id="ARBA00023125"/>
    </source>
</evidence>
<dbReference type="EMBL" id="CP050177">
    <property type="protein sequence ID" value="QIQ06549.1"/>
    <property type="molecule type" value="Genomic_DNA"/>
</dbReference>
<dbReference type="RefSeq" id="WP_167035765.1">
    <property type="nucleotide sequence ID" value="NZ_CP050177.1"/>
</dbReference>
<feature type="domain" description="HTH tetR-type" evidence="5">
    <location>
        <begin position="12"/>
        <end position="72"/>
    </location>
</feature>
<dbReference type="AlphaFoldDB" id="A0A6G9H8G8"/>
<proteinExistence type="predicted"/>
<dbReference type="InterPro" id="IPR023772">
    <property type="entry name" value="DNA-bd_HTH_TetR-type_CS"/>
</dbReference>
<dbReference type="InterPro" id="IPR009057">
    <property type="entry name" value="Homeodomain-like_sf"/>
</dbReference>
<dbReference type="InterPro" id="IPR001647">
    <property type="entry name" value="HTH_TetR"/>
</dbReference>
<dbReference type="PANTHER" id="PTHR30055:SF234">
    <property type="entry name" value="HTH-TYPE TRANSCRIPTIONAL REGULATOR BETI"/>
    <property type="match status" value="1"/>
</dbReference>
<keyword evidence="7" id="KW-1185">Reference proteome</keyword>
<dbReference type="PROSITE" id="PS50977">
    <property type="entry name" value="HTH_TETR_2"/>
    <property type="match status" value="1"/>
</dbReference>
<keyword evidence="2 4" id="KW-0238">DNA-binding</keyword>
<sequence>MDSPGLREQNKQRTRRAIEEAAARLFGERGFEHTTVRDIAAAAGVGERTFFRYFPSKESLIVGQVRDLIPRLALLLRERPAAEAPYRAMCNAVLTLAAEYEVPPAIFMTGSPKDLTPTSSRTDRLLLRDLEHAVTAAIEERLGAGPDSPELRLRAAVKARAGVAALRGLLAVQTPNTLTTGLTMKQLTALVQDAFAALND</sequence>
<dbReference type="GO" id="GO:0000976">
    <property type="term" value="F:transcription cis-regulatory region binding"/>
    <property type="evidence" value="ECO:0007669"/>
    <property type="project" value="TreeGrafter"/>
</dbReference>
<dbReference type="SUPFAM" id="SSF46689">
    <property type="entry name" value="Homeodomain-like"/>
    <property type="match status" value="1"/>
</dbReference>
<dbReference type="FunFam" id="1.10.10.60:FF:000141">
    <property type="entry name" value="TetR family transcriptional regulator"/>
    <property type="match status" value="1"/>
</dbReference>
<dbReference type="PANTHER" id="PTHR30055">
    <property type="entry name" value="HTH-TYPE TRANSCRIPTIONAL REGULATOR RUTR"/>
    <property type="match status" value="1"/>
</dbReference>
<name>A0A6G9H8G8_9ACTN</name>